<dbReference type="EMBL" id="DS268429">
    <property type="protein sequence ID" value="EFO95709.1"/>
    <property type="molecule type" value="Genomic_DNA"/>
</dbReference>
<dbReference type="STRING" id="31234.E3M8T5"/>
<dbReference type="PANTHER" id="PTHR47517:SF1">
    <property type="entry name" value="C-TYPE LECTIN DOMAIN-CONTAINING PROTEIN"/>
    <property type="match status" value="1"/>
</dbReference>
<dbReference type="CTD" id="9805785"/>
<name>E3M8T5_CAERE</name>
<dbReference type="SMART" id="SM00034">
    <property type="entry name" value="CLECT"/>
    <property type="match status" value="1"/>
</dbReference>
<evidence type="ECO:0000256" key="1">
    <source>
        <dbReference type="SAM" id="MobiDB-lite"/>
    </source>
</evidence>
<evidence type="ECO:0000313" key="4">
    <source>
        <dbReference type="EMBL" id="EFO95709.1"/>
    </source>
</evidence>
<dbReference type="InterPro" id="IPR001304">
    <property type="entry name" value="C-type_lectin-like"/>
</dbReference>
<feature type="domain" description="C-type lectin" evidence="3">
    <location>
        <begin position="74"/>
        <end position="212"/>
    </location>
</feature>
<evidence type="ECO:0000256" key="2">
    <source>
        <dbReference type="SAM" id="SignalP"/>
    </source>
</evidence>
<keyword evidence="2" id="KW-0732">Signal</keyword>
<dbReference type="SUPFAM" id="SSF56436">
    <property type="entry name" value="C-type lectin-like"/>
    <property type="match status" value="1"/>
</dbReference>
<feature type="chain" id="PRO_5012158107" description="C-type lectin domain-containing protein" evidence="2">
    <location>
        <begin position="16"/>
        <end position="230"/>
    </location>
</feature>
<dbReference type="PROSITE" id="PS50041">
    <property type="entry name" value="C_TYPE_LECTIN_2"/>
    <property type="match status" value="1"/>
</dbReference>
<protein>
    <recommendedName>
        <fullName evidence="3">C-type lectin domain-containing protein</fullName>
    </recommendedName>
</protein>
<dbReference type="PANTHER" id="PTHR47517">
    <property type="entry name" value="C-TYPE LECTIN-RELATED"/>
    <property type="match status" value="1"/>
</dbReference>
<gene>
    <name evidence="4" type="ORF">CRE_14013</name>
</gene>
<organism evidence="5">
    <name type="scientific">Caenorhabditis remanei</name>
    <name type="common">Caenorhabditis vulgaris</name>
    <dbReference type="NCBI Taxonomy" id="31234"/>
    <lineage>
        <taxon>Eukaryota</taxon>
        <taxon>Metazoa</taxon>
        <taxon>Ecdysozoa</taxon>
        <taxon>Nematoda</taxon>
        <taxon>Chromadorea</taxon>
        <taxon>Rhabditida</taxon>
        <taxon>Rhabditina</taxon>
        <taxon>Rhabditomorpha</taxon>
        <taxon>Rhabditoidea</taxon>
        <taxon>Rhabditidae</taxon>
        <taxon>Peloderinae</taxon>
        <taxon>Caenorhabditis</taxon>
    </lineage>
</organism>
<dbReference type="OrthoDB" id="441660at2759"/>
<sequence length="230" mass="25719">MQLLLLLSLILSAFSITFDRSSDSSESCEDTSEYHPHPHRPRPHRPRPPPHKPRPPPAELTKCPDTWILFRRPQGNWCVTLFHKSQTWQGADNMCKTYGGRLTGLQTGQERMRLAEAARRIVQPLTPRNASVWIGARRKPECPRAGVCQDHNSFYWTDGHTTGTAGFQWAALQPDGLVEGKFGVQSCARLAVFSGGSAASPRHGAYDDYTCEYLPSRVTLVACGKKATRY</sequence>
<dbReference type="eggNOG" id="KOG4297">
    <property type="taxonomic scope" value="Eukaryota"/>
</dbReference>
<accession>E3M8T5</accession>
<dbReference type="Gene3D" id="3.10.100.10">
    <property type="entry name" value="Mannose-Binding Protein A, subunit A"/>
    <property type="match status" value="1"/>
</dbReference>
<dbReference type="GeneID" id="9805785"/>
<dbReference type="CDD" id="cd00037">
    <property type="entry name" value="CLECT"/>
    <property type="match status" value="1"/>
</dbReference>
<feature type="compositionally biased region" description="Basic residues" evidence="1">
    <location>
        <begin position="37"/>
        <end position="54"/>
    </location>
</feature>
<dbReference type="HOGENOM" id="CLU_058687_0_0_1"/>
<dbReference type="InterPro" id="IPR016186">
    <property type="entry name" value="C-type_lectin-like/link_sf"/>
</dbReference>
<dbReference type="InterPro" id="IPR016187">
    <property type="entry name" value="CTDL_fold"/>
</dbReference>
<dbReference type="KEGG" id="crq:GCK72_003526"/>
<feature type="region of interest" description="Disordered" evidence="1">
    <location>
        <begin position="21"/>
        <end position="58"/>
    </location>
</feature>
<keyword evidence="5" id="KW-1185">Reference proteome</keyword>
<dbReference type="AlphaFoldDB" id="E3M8T5"/>
<evidence type="ECO:0000259" key="3">
    <source>
        <dbReference type="PROSITE" id="PS50041"/>
    </source>
</evidence>
<dbReference type="InParanoid" id="E3M8T5"/>
<dbReference type="Pfam" id="PF00059">
    <property type="entry name" value="Lectin_C"/>
    <property type="match status" value="1"/>
</dbReference>
<feature type="signal peptide" evidence="2">
    <location>
        <begin position="1"/>
        <end position="15"/>
    </location>
</feature>
<dbReference type="Proteomes" id="UP000008281">
    <property type="component" value="Unassembled WGS sequence"/>
</dbReference>
<dbReference type="RefSeq" id="XP_003107389.2">
    <property type="nucleotide sequence ID" value="XM_003107341.2"/>
</dbReference>
<reference evidence="4" key="1">
    <citation type="submission" date="2007-07" db="EMBL/GenBank/DDBJ databases">
        <title>PCAP assembly of the Caenorhabditis remanei genome.</title>
        <authorList>
            <consortium name="The Caenorhabditis remanei Sequencing Consortium"/>
            <person name="Wilson R.K."/>
        </authorList>
    </citation>
    <scope>NUCLEOTIDE SEQUENCE [LARGE SCALE GENOMIC DNA]</scope>
    <source>
        <strain evidence="4">PB4641</strain>
    </source>
</reference>
<evidence type="ECO:0000313" key="5">
    <source>
        <dbReference type="Proteomes" id="UP000008281"/>
    </source>
</evidence>
<proteinExistence type="predicted"/>